<accession>B6VBG2</accession>
<feature type="region of interest" description="Disordered" evidence="1">
    <location>
        <begin position="12"/>
        <end position="43"/>
    </location>
</feature>
<dbReference type="EMBL" id="FJ362360">
    <property type="protein sequence ID" value="ACI49055.1"/>
    <property type="molecule type" value="Genomic_DNA"/>
</dbReference>
<organism evidence="2">
    <name type="scientific">Caenorhabditis brenneri</name>
    <name type="common">Nematode worm</name>
    <dbReference type="NCBI Taxonomy" id="135651"/>
    <lineage>
        <taxon>Eukaryota</taxon>
        <taxon>Metazoa</taxon>
        <taxon>Ecdysozoa</taxon>
        <taxon>Nematoda</taxon>
        <taxon>Chromadorea</taxon>
        <taxon>Rhabditida</taxon>
        <taxon>Rhabditina</taxon>
        <taxon>Rhabditomorpha</taxon>
        <taxon>Rhabditoidea</taxon>
        <taxon>Rhabditidae</taxon>
        <taxon>Peloderinae</taxon>
        <taxon>Caenorhabditis</taxon>
    </lineage>
</organism>
<evidence type="ECO:0000313" key="2">
    <source>
        <dbReference type="EMBL" id="ACI49055.1"/>
    </source>
</evidence>
<protein>
    <submittedName>
        <fullName evidence="2">Uncharacterized protein</fullName>
    </submittedName>
</protein>
<name>B6VBG2_CAEBE</name>
<gene>
    <name evidence="2" type="ORF">Cbre_JD08.007</name>
</gene>
<evidence type="ECO:0000256" key="1">
    <source>
        <dbReference type="SAM" id="MobiDB-lite"/>
    </source>
</evidence>
<dbReference type="AlphaFoldDB" id="B6VBG2"/>
<feature type="compositionally biased region" description="Polar residues" evidence="1">
    <location>
        <begin position="12"/>
        <end position="24"/>
    </location>
</feature>
<proteinExistence type="predicted"/>
<reference evidence="2" key="1">
    <citation type="journal article" date="2008" name="Genome Res.">
        <title>Multigenome DNA sequence conservation identifies Hox cis-regulatory elements.</title>
        <authorList>
            <person name="Kuntz S.G."/>
            <person name="Schwarz E.M."/>
            <person name="DeModena J.A."/>
            <person name="De Buysscher T."/>
            <person name="Trout D."/>
            <person name="Shizuya H."/>
            <person name="Sternberg P.W."/>
            <person name="Wold B.J."/>
        </authorList>
    </citation>
    <scope>NUCLEOTIDE SEQUENCE</scope>
    <source>
        <strain evidence="2">CB5161</strain>
    </source>
</reference>
<sequence>MTIYTLLSATQVKRQGPTAAQRQANGRRWVNGGPLAAERPQVE</sequence>